<dbReference type="WBParaSite" id="SSTP_0001064900.1">
    <property type="protein sequence ID" value="SSTP_0001064900.1"/>
    <property type="gene ID" value="SSTP_0001064900"/>
</dbReference>
<dbReference type="WBParaSite" id="TCONS_00002139.p1">
    <property type="protein sequence ID" value="TCONS_00002139.p1"/>
    <property type="gene ID" value="XLOC_002035"/>
</dbReference>
<evidence type="ECO:0000256" key="1">
    <source>
        <dbReference type="SAM" id="MobiDB-lite"/>
    </source>
</evidence>
<feature type="compositionally biased region" description="Polar residues" evidence="1">
    <location>
        <begin position="628"/>
        <end position="642"/>
    </location>
</feature>
<keyword evidence="3" id="KW-1185">Reference proteome</keyword>
<feature type="compositionally biased region" description="Polar residues" evidence="1">
    <location>
        <begin position="680"/>
        <end position="691"/>
    </location>
</feature>
<evidence type="ECO:0000313" key="4">
    <source>
        <dbReference type="WBParaSite" id="SSTP_0001064900.1"/>
    </source>
</evidence>
<reference evidence="4" key="1">
    <citation type="submission" date="2015-08" db="UniProtKB">
        <authorList>
            <consortium name="WormBaseParasite"/>
        </authorList>
    </citation>
    <scope>IDENTIFICATION</scope>
</reference>
<evidence type="ECO:0000313" key="5">
    <source>
        <dbReference type="WBParaSite" id="TCONS_00002139.p1"/>
    </source>
</evidence>
<keyword evidence="2" id="KW-1133">Transmembrane helix</keyword>
<feature type="region of interest" description="Disordered" evidence="1">
    <location>
        <begin position="628"/>
        <end position="691"/>
    </location>
</feature>
<sequence>MDENKYYKVYTNIFDKNKFNVTLHLDNGVILTLKKVHFIEVPLEKLYALINTANGRDFHYTDQSGIAFLYCPINKLEEHTYYFTNYNGKISINKLYGSNRCSLGYCELGLYLYKNNTSPDKLNQGGTIDNALYIALKAGPGMALIFHHVKIYKDAFPLVPCPYINWILKLFETSFVPSYYVNRDTIELKEDFDRHRLVPAFMQTYQKVGLFHELMPAFICGNIKQQENSDVPVGFQIIKSNEPSPTGSVKTDNDKILCMNQDISKYYLFGFLNNTYNIDSDVPIMKYLKNDFKFYSEQIIYAYDHEEVLRDREKALQSKDPSPKASLFDRAYFDNQIYYYKPICYGKVNNKSAILKPKVSSIVQRESGEMVFKIANQGVNAGSKISCHAVVDDDYNGRFSEFYAKRYRTKIQRIKDSKGQPVNENKVYEIPIIDDADKFYGTYKCELENPGSVDLILEKEFVILPGEALIYKKDIYISSNDKDALKCDLKSKENLELSELRVNIDDEKILKYNYFEKEESNEIFKLKKDYVTYKPSSFKDLKNGTVLSCIFGLPGGNNSLYITTYYLKDVETSDSNDDSSNTKMFIIIGCAAGGLVIFIIIIAIIIVVIKKKKTAPLQKTTTQLKNTATLQNSPKKTGNFAAQSIPSPDSSKKNKKKWPLKCANDIPGFLKGSPLKGSPNAKSTSPQKNIK</sequence>
<protein>
    <submittedName>
        <fullName evidence="4 5">Ig-like domain-containing protein</fullName>
    </submittedName>
</protein>
<dbReference type="AlphaFoldDB" id="A0A0K0EMG0"/>
<evidence type="ECO:0000313" key="3">
    <source>
        <dbReference type="Proteomes" id="UP000035681"/>
    </source>
</evidence>
<accession>A0A0K0EMG0</accession>
<organism evidence="4">
    <name type="scientific">Strongyloides stercoralis</name>
    <name type="common">Threadworm</name>
    <dbReference type="NCBI Taxonomy" id="6248"/>
    <lineage>
        <taxon>Eukaryota</taxon>
        <taxon>Metazoa</taxon>
        <taxon>Ecdysozoa</taxon>
        <taxon>Nematoda</taxon>
        <taxon>Chromadorea</taxon>
        <taxon>Rhabditida</taxon>
        <taxon>Tylenchina</taxon>
        <taxon>Panagrolaimomorpha</taxon>
        <taxon>Strongyloidoidea</taxon>
        <taxon>Strongyloididae</taxon>
        <taxon>Strongyloides</taxon>
    </lineage>
</organism>
<proteinExistence type="predicted"/>
<dbReference type="Proteomes" id="UP000035681">
    <property type="component" value="Unplaced"/>
</dbReference>
<feature type="transmembrane region" description="Helical" evidence="2">
    <location>
        <begin position="584"/>
        <end position="609"/>
    </location>
</feature>
<keyword evidence="2" id="KW-0472">Membrane</keyword>
<keyword evidence="2" id="KW-0812">Transmembrane</keyword>
<evidence type="ECO:0000256" key="2">
    <source>
        <dbReference type="SAM" id="Phobius"/>
    </source>
</evidence>
<name>A0A0K0EMG0_STRER</name>